<evidence type="ECO:0000313" key="2">
    <source>
        <dbReference type="EMBL" id="MEZ3182537.1"/>
    </source>
</evidence>
<protein>
    <submittedName>
        <fullName evidence="2">NAD(P)H-binding protein</fullName>
    </submittedName>
</protein>
<dbReference type="EMBL" id="JAHWZY010000045">
    <property type="protein sequence ID" value="MEZ3182537.1"/>
    <property type="molecule type" value="Genomic_DNA"/>
</dbReference>
<keyword evidence="3" id="KW-1185">Reference proteome</keyword>
<accession>A0ABV4J6H7</accession>
<dbReference type="InterPro" id="IPR036291">
    <property type="entry name" value="NAD(P)-bd_dom_sf"/>
</dbReference>
<dbReference type="PANTHER" id="PTHR43162:SF1">
    <property type="entry name" value="PRESTALK A DIFFERENTIATION PROTEIN A"/>
    <property type="match status" value="1"/>
</dbReference>
<name>A0ABV4J6H7_9ACTN</name>
<dbReference type="SUPFAM" id="SSF51735">
    <property type="entry name" value="NAD(P)-binding Rossmann-fold domains"/>
    <property type="match status" value="1"/>
</dbReference>
<gene>
    <name evidence="2" type="ORF">KYY02_28925</name>
</gene>
<dbReference type="InterPro" id="IPR051604">
    <property type="entry name" value="Ergot_Alk_Oxidoreductase"/>
</dbReference>
<dbReference type="Gene3D" id="3.90.25.10">
    <property type="entry name" value="UDP-galactose 4-epimerase, domain 1"/>
    <property type="match status" value="1"/>
</dbReference>
<sequence length="285" mass="31426">MATQDLTLVIGATGNVGRRVVRHLVDEGHRTRAFVREPESAALPETVEVAQGDLTVVSTLDRALSGVDSVFLLWPYLTLDDAPAVVDAIAAHARRVVYLSSAGILDDQDEQIDPINRFHAGIERLIEKSGLEWTFLRCGSFAATVFDWADQIREGVVREAFGNAARVMIHEADIAAVAVRALTGEGHNGRKYVLTGPEAVTQVEQVRLVSEAIGRPVRFEEITADELRRNMLAEGWQPADIEGLIEAYIQMSTVEQPTTTTVKDITGRPARTFREWAADHAQDFR</sequence>
<organism evidence="2 3">
    <name type="scientific">Streptomyces pimonensis</name>
    <dbReference type="NCBI Taxonomy" id="2860288"/>
    <lineage>
        <taxon>Bacteria</taxon>
        <taxon>Bacillati</taxon>
        <taxon>Actinomycetota</taxon>
        <taxon>Actinomycetes</taxon>
        <taxon>Kitasatosporales</taxon>
        <taxon>Streptomycetaceae</taxon>
        <taxon>Streptomyces</taxon>
    </lineage>
</organism>
<dbReference type="Pfam" id="PF13460">
    <property type="entry name" value="NAD_binding_10"/>
    <property type="match status" value="1"/>
</dbReference>
<dbReference type="PANTHER" id="PTHR43162">
    <property type="match status" value="1"/>
</dbReference>
<proteinExistence type="predicted"/>
<dbReference type="Gene3D" id="3.40.50.720">
    <property type="entry name" value="NAD(P)-binding Rossmann-like Domain"/>
    <property type="match status" value="1"/>
</dbReference>
<reference evidence="2 3" key="1">
    <citation type="journal article" date="2021" name="Res Sq">
        <title>Streptomyces Pimoensis sp. nov., Isolated From the Taklimakan Desert in Xinjiang, China.</title>
        <authorList>
            <person name="Zhang P."/>
            <person name="Luo X."/>
            <person name="Luo X."/>
            <person name="Liu Z."/>
            <person name="Xia Z."/>
            <person name="Wan C."/>
            <person name="zhang L."/>
        </authorList>
    </citation>
    <scope>NUCLEOTIDE SEQUENCE [LARGE SCALE GENOMIC DNA]</scope>
    <source>
        <strain evidence="2 3">TRM75549</strain>
    </source>
</reference>
<dbReference type="Proteomes" id="UP001567537">
    <property type="component" value="Unassembled WGS sequence"/>
</dbReference>
<evidence type="ECO:0000259" key="1">
    <source>
        <dbReference type="Pfam" id="PF13460"/>
    </source>
</evidence>
<feature type="domain" description="NAD(P)-binding" evidence="1">
    <location>
        <begin position="11"/>
        <end position="183"/>
    </location>
</feature>
<evidence type="ECO:0000313" key="3">
    <source>
        <dbReference type="Proteomes" id="UP001567537"/>
    </source>
</evidence>
<dbReference type="InterPro" id="IPR016040">
    <property type="entry name" value="NAD(P)-bd_dom"/>
</dbReference>
<dbReference type="RefSeq" id="WP_371243303.1">
    <property type="nucleotide sequence ID" value="NZ_JAHWZY010000045.1"/>
</dbReference>
<comment type="caution">
    <text evidence="2">The sequence shown here is derived from an EMBL/GenBank/DDBJ whole genome shotgun (WGS) entry which is preliminary data.</text>
</comment>